<feature type="region of interest" description="Disordered" evidence="2">
    <location>
        <begin position="830"/>
        <end position="876"/>
    </location>
</feature>
<organism evidence="3 4">
    <name type="scientific">Paracoccidioides brasiliensis (strain Pb18)</name>
    <dbReference type="NCBI Taxonomy" id="502780"/>
    <lineage>
        <taxon>Eukaryota</taxon>
        <taxon>Fungi</taxon>
        <taxon>Dikarya</taxon>
        <taxon>Ascomycota</taxon>
        <taxon>Pezizomycotina</taxon>
        <taxon>Eurotiomycetes</taxon>
        <taxon>Eurotiomycetidae</taxon>
        <taxon>Onygenales</taxon>
        <taxon>Ajellomycetaceae</taxon>
        <taxon>Paracoccidioides</taxon>
    </lineage>
</organism>
<feature type="compositionally biased region" description="Low complexity" evidence="2">
    <location>
        <begin position="836"/>
        <end position="846"/>
    </location>
</feature>
<dbReference type="PANTHER" id="PTHR28298:SF1">
    <property type="entry name" value="EISOSOME PROTEIN 1"/>
    <property type="match status" value="1"/>
</dbReference>
<sequence length="876" mass="96276">MLFALLEVCGFCYKDAGLGYTVLPYIPAMVRHGENVEARPNQLSCEPLSLLQVPGLELGKLEAAALRHTTGTYDPEPIPENDILPPAACIWEAPGDLDMAKRTLSPTPDSTEGHAASAALHAVRPRPTATGGANDTGRAAGTGGTTDTSGYLDPSKLSSADQESASAGAAASLAYAGYTAREINKVETEHPLRDPQLCTTSYQAASLAGRVQASRNTKTMDGKALDHKGEAPKDSEGARFAATGAFSKNRKRSESAPTPLSNPISTHSLTAATTCHRVFSGPKTVLEESEPAFDLRQIHEAALGNARRELHIQADTQHIEAMTAARQMFSIMPRVEDAVSAVISHHQEPTTFVRRSSLYETAQRLASERLSQMHNEQKAPRDYYHADHVLRRSTSMYAKLRKHAFSESTDTDKEEELSTRIRSQMTDFHHRMAKVDAEKMAWDHEALMRTAKKNADAVIDDVDQRIYESTGRPRSSSRVLKNFSTIDGGTNDVVTIGTGKSVKEGEVDRVLRSKAKQTIDDIMERIEEQRARCLEEELDEREALRQHQLEKEREESMKKTVQYVEDDERKFMRDEKERKTLLNRISRNSGASMFRRKSAKARGKARATEELPAPGDLANGTTAQSDEEEVIDMTSASQQQNSPFRSHIVTCSAGESSRSILLEPHFRVLSHQSSRSSNRTQSSVSENASSTLKLFPRDVKPSQDQDRNILKMTVKVADTRLAPGEGPERRKSAPAVATEGHKVNGPLVTDGRHRPSAVRPVARQWSSTTETSREVTEHKDGESGVLPRRSSRKRKFHIRLFSRSSRKSGTEAAPGSFEVQREHTIVQATTATTNFAPLAAGAASEPEGPPEAPKATSRQSSVTNTSGNQSKFTENL</sequence>
<dbReference type="GO" id="GO:0070941">
    <property type="term" value="P:eisosome assembly"/>
    <property type="evidence" value="ECO:0007669"/>
    <property type="project" value="TreeGrafter"/>
</dbReference>
<dbReference type="EMBL" id="KN275960">
    <property type="protein sequence ID" value="EEH47835.1"/>
    <property type="molecule type" value="Genomic_DNA"/>
</dbReference>
<dbReference type="HOGENOM" id="CLU_358997_0_0_1"/>
<feature type="region of interest" description="Disordered" evidence="2">
    <location>
        <begin position="741"/>
        <end position="794"/>
    </location>
</feature>
<dbReference type="Pfam" id="PF12757">
    <property type="entry name" value="Eisosome1"/>
    <property type="match status" value="1"/>
</dbReference>
<evidence type="ECO:0000256" key="1">
    <source>
        <dbReference type="SAM" id="Coils"/>
    </source>
</evidence>
<feature type="region of interest" description="Disordered" evidence="2">
    <location>
        <begin position="670"/>
        <end position="704"/>
    </location>
</feature>
<protein>
    <submittedName>
        <fullName evidence="3">Uncharacterized protein</fullName>
    </submittedName>
</protein>
<feature type="region of interest" description="Disordered" evidence="2">
    <location>
        <begin position="209"/>
        <end position="267"/>
    </location>
</feature>
<feature type="compositionally biased region" description="Basic and acidic residues" evidence="2">
    <location>
        <begin position="218"/>
        <end position="237"/>
    </location>
</feature>
<dbReference type="AlphaFoldDB" id="C1G9I3"/>
<keyword evidence="4" id="KW-1185">Reference proteome</keyword>
<feature type="compositionally biased region" description="Polar residues" evidence="2">
    <location>
        <begin position="856"/>
        <end position="876"/>
    </location>
</feature>
<feature type="region of interest" description="Disordered" evidence="2">
    <location>
        <begin position="583"/>
        <end position="644"/>
    </location>
</feature>
<keyword evidence="1" id="KW-0175">Coiled coil</keyword>
<dbReference type="InParanoid" id="C1G9I3"/>
<dbReference type="Proteomes" id="UP000001628">
    <property type="component" value="Unassembled WGS sequence"/>
</dbReference>
<dbReference type="RefSeq" id="XP_010759648.1">
    <property type="nucleotide sequence ID" value="XM_010761346.1"/>
</dbReference>
<dbReference type="KEGG" id="pbn:PADG_03919"/>
<feature type="coiled-coil region" evidence="1">
    <location>
        <begin position="512"/>
        <end position="554"/>
    </location>
</feature>
<feature type="region of interest" description="Disordered" evidence="2">
    <location>
        <begin position="102"/>
        <end position="163"/>
    </location>
</feature>
<dbReference type="InterPro" id="IPR024527">
    <property type="entry name" value="Eisosome1"/>
</dbReference>
<dbReference type="OrthoDB" id="4070583at2759"/>
<dbReference type="PANTHER" id="PTHR28298">
    <property type="entry name" value="EISOSOME PROTEIN 1"/>
    <property type="match status" value="1"/>
</dbReference>
<reference evidence="3 4" key="1">
    <citation type="journal article" date="2011" name="PLoS Genet.">
        <title>Comparative genomic analysis of human fungal pathogens causing paracoccidioidomycosis.</title>
        <authorList>
            <person name="Desjardins C.A."/>
            <person name="Champion M.D."/>
            <person name="Holder J.W."/>
            <person name="Muszewska A."/>
            <person name="Goldberg J."/>
            <person name="Bailao A.M."/>
            <person name="Brigido M.M."/>
            <person name="Ferreira M.E."/>
            <person name="Garcia A.M."/>
            <person name="Grynberg M."/>
            <person name="Gujja S."/>
            <person name="Heiman D.I."/>
            <person name="Henn M.R."/>
            <person name="Kodira C.D."/>
            <person name="Leon-Narvaez H."/>
            <person name="Longo L.V."/>
            <person name="Ma L.J."/>
            <person name="Malavazi I."/>
            <person name="Matsuo A.L."/>
            <person name="Morais F.V."/>
            <person name="Pereira M."/>
            <person name="Rodriguez-Brito S."/>
            <person name="Sakthikumar S."/>
            <person name="Salem-Izacc S.M."/>
            <person name="Sykes S.M."/>
            <person name="Teixeira M.M."/>
            <person name="Vallejo M.C."/>
            <person name="Walter M.E."/>
            <person name="Yandava C."/>
            <person name="Young S."/>
            <person name="Zeng Q."/>
            <person name="Zucker J."/>
            <person name="Felipe M.S."/>
            <person name="Goldman G.H."/>
            <person name="Haas B.J."/>
            <person name="McEwen J.G."/>
            <person name="Nino-Vega G."/>
            <person name="Puccia R."/>
            <person name="San-Blas G."/>
            <person name="Soares C.M."/>
            <person name="Birren B.W."/>
            <person name="Cuomo C.A."/>
        </authorList>
    </citation>
    <scope>NUCLEOTIDE SEQUENCE [LARGE SCALE GENOMIC DNA]</scope>
    <source>
        <strain evidence="3 4">Pb18</strain>
    </source>
</reference>
<dbReference type="eggNOG" id="ENOG502S8WV">
    <property type="taxonomic scope" value="Eukaryota"/>
</dbReference>
<feature type="compositionally biased region" description="Basic and acidic residues" evidence="2">
    <location>
        <begin position="695"/>
        <end position="704"/>
    </location>
</feature>
<accession>C1G9I3</accession>
<evidence type="ECO:0000313" key="4">
    <source>
        <dbReference type="Proteomes" id="UP000001628"/>
    </source>
</evidence>
<feature type="compositionally biased region" description="Polar residues" evidence="2">
    <location>
        <begin position="634"/>
        <end position="644"/>
    </location>
</feature>
<evidence type="ECO:0000313" key="3">
    <source>
        <dbReference type="EMBL" id="EEH47835.1"/>
    </source>
</evidence>
<dbReference type="GeneID" id="22583138"/>
<evidence type="ECO:0000256" key="2">
    <source>
        <dbReference type="SAM" id="MobiDB-lite"/>
    </source>
</evidence>
<name>C1G9I3_PARBD</name>
<feature type="compositionally biased region" description="Polar residues" evidence="2">
    <location>
        <begin position="255"/>
        <end position="267"/>
    </location>
</feature>
<dbReference type="VEuPathDB" id="FungiDB:PADG_03919"/>
<feature type="compositionally biased region" description="Basic residues" evidence="2">
    <location>
        <begin position="594"/>
        <end position="605"/>
    </location>
</feature>
<dbReference type="OMA" id="NKVETEH"/>
<gene>
    <name evidence="3" type="ORF">PADG_03919</name>
</gene>
<feature type="compositionally biased region" description="Low complexity" evidence="2">
    <location>
        <begin position="128"/>
        <end position="150"/>
    </location>
</feature>
<proteinExistence type="predicted"/>
<feature type="compositionally biased region" description="Basic and acidic residues" evidence="2">
    <location>
        <begin position="771"/>
        <end position="782"/>
    </location>
</feature>
<feature type="compositionally biased region" description="Low complexity" evidence="2">
    <location>
        <begin position="670"/>
        <end position="685"/>
    </location>
</feature>